<gene>
    <name evidence="1" type="ORF">F4693_002876</name>
</gene>
<comment type="caution">
    <text evidence="1">The sequence shown here is derived from an EMBL/GenBank/DDBJ whole genome shotgun (WGS) entry which is preliminary data.</text>
</comment>
<sequence length="61" mass="6713">MRSWWSDHRTIARERATALEAKAREALSLGEAQRLAMEAAALRAAADGAGRRKGIIPLLRN</sequence>
<evidence type="ECO:0000313" key="2">
    <source>
        <dbReference type="Proteomes" id="UP000522313"/>
    </source>
</evidence>
<dbReference type="Proteomes" id="UP000522313">
    <property type="component" value="Unassembled WGS sequence"/>
</dbReference>
<reference evidence="1 2" key="1">
    <citation type="submission" date="2020-08" db="EMBL/GenBank/DDBJ databases">
        <title>The Agave Microbiome: Exploring the role of microbial communities in plant adaptations to desert environments.</title>
        <authorList>
            <person name="Partida-Martinez L.P."/>
        </authorList>
    </citation>
    <scope>NUCLEOTIDE SEQUENCE [LARGE SCALE GENOMIC DNA]</scope>
    <source>
        <strain evidence="1 2">AS3.13</strain>
    </source>
</reference>
<proteinExistence type="predicted"/>
<dbReference type="EMBL" id="JACHBT010000016">
    <property type="protein sequence ID" value="MBB6505879.1"/>
    <property type="molecule type" value="Genomic_DNA"/>
</dbReference>
<name>A0A7X0MNY8_9SPHN</name>
<organism evidence="1 2">
    <name type="scientific">Sphingomonas endophytica</name>
    <dbReference type="NCBI Taxonomy" id="869719"/>
    <lineage>
        <taxon>Bacteria</taxon>
        <taxon>Pseudomonadati</taxon>
        <taxon>Pseudomonadota</taxon>
        <taxon>Alphaproteobacteria</taxon>
        <taxon>Sphingomonadales</taxon>
        <taxon>Sphingomonadaceae</taxon>
        <taxon>Sphingomonas</taxon>
    </lineage>
</organism>
<accession>A0A7X0MNY8</accession>
<evidence type="ECO:0000313" key="1">
    <source>
        <dbReference type="EMBL" id="MBB6505879.1"/>
    </source>
</evidence>
<reference evidence="1 2" key="2">
    <citation type="submission" date="2020-08" db="EMBL/GenBank/DDBJ databases">
        <authorList>
            <person name="Partida-Martinez L."/>
            <person name="Huntemann M."/>
            <person name="Clum A."/>
            <person name="Wang J."/>
            <person name="Palaniappan K."/>
            <person name="Ritter S."/>
            <person name="Chen I.-M."/>
            <person name="Stamatis D."/>
            <person name="Reddy T."/>
            <person name="O'Malley R."/>
            <person name="Daum C."/>
            <person name="Shapiro N."/>
            <person name="Ivanova N."/>
            <person name="Kyrpides N."/>
            <person name="Woyke T."/>
        </authorList>
    </citation>
    <scope>NUCLEOTIDE SEQUENCE [LARGE SCALE GENOMIC DNA]</scope>
    <source>
        <strain evidence="1 2">AS3.13</strain>
    </source>
</reference>
<dbReference type="AlphaFoldDB" id="A0A7X0MNY8"/>
<protein>
    <submittedName>
        <fullName evidence="1">Uncharacterized protein</fullName>
    </submittedName>
</protein>